<keyword evidence="6" id="KW-1185">Reference proteome</keyword>
<dbReference type="InterPro" id="IPR000792">
    <property type="entry name" value="Tscrpt_reg_LuxR_C"/>
</dbReference>
<dbReference type="KEGG" id="pmes:FX988_02219"/>
<dbReference type="InterPro" id="IPR016032">
    <property type="entry name" value="Sig_transdc_resp-reg_C-effctor"/>
</dbReference>
<dbReference type="PANTHER" id="PTHR44688">
    <property type="entry name" value="DNA-BINDING TRANSCRIPTIONAL ACTIVATOR DEVR_DOSR"/>
    <property type="match status" value="1"/>
</dbReference>
<dbReference type="EMBL" id="CP047656">
    <property type="protein sequence ID" value="QHJ11978.1"/>
    <property type="molecule type" value="Genomic_DNA"/>
</dbReference>
<evidence type="ECO:0000256" key="2">
    <source>
        <dbReference type="ARBA" id="ARBA00023125"/>
    </source>
</evidence>
<evidence type="ECO:0000256" key="3">
    <source>
        <dbReference type="ARBA" id="ARBA00023163"/>
    </source>
</evidence>
<dbReference type="Proteomes" id="UP000464524">
    <property type="component" value="Chromosome"/>
</dbReference>
<dbReference type="InterPro" id="IPR036388">
    <property type="entry name" value="WH-like_DNA-bd_sf"/>
</dbReference>
<proteinExistence type="predicted"/>
<dbReference type="PRINTS" id="PR00038">
    <property type="entry name" value="HTHLUXR"/>
</dbReference>
<dbReference type="PANTHER" id="PTHR44688:SF16">
    <property type="entry name" value="DNA-BINDING TRANSCRIPTIONAL ACTIVATOR DEVR_DOSR"/>
    <property type="match status" value="1"/>
</dbReference>
<feature type="domain" description="HTH luxR-type" evidence="4">
    <location>
        <begin position="1"/>
        <end position="57"/>
    </location>
</feature>
<accession>A0A857JL12</accession>
<keyword evidence="2" id="KW-0238">DNA-binding</keyword>
<gene>
    <name evidence="5" type="ORF">FX988_02219</name>
</gene>
<keyword evidence="3" id="KW-0804">Transcription</keyword>
<dbReference type="PROSITE" id="PS00622">
    <property type="entry name" value="HTH_LUXR_1"/>
    <property type="match status" value="1"/>
</dbReference>
<reference evidence="5 6" key="1">
    <citation type="submission" date="2019-12" db="EMBL/GenBank/DDBJ databases">
        <title>Genome sequencing and assembly of endphytes of Porphyra tenera.</title>
        <authorList>
            <person name="Park J.M."/>
            <person name="Shin R."/>
            <person name="Jo S.H."/>
        </authorList>
    </citation>
    <scope>NUCLEOTIDE SEQUENCE [LARGE SCALE GENOMIC DNA]</scope>
    <source>
        <strain evidence="5 6">GPM4</strain>
    </source>
</reference>
<evidence type="ECO:0000313" key="5">
    <source>
        <dbReference type="EMBL" id="QHJ11978.1"/>
    </source>
</evidence>
<protein>
    <submittedName>
        <fullName evidence="5">Transcriptional regulatory protein DesR</fullName>
    </submittedName>
</protein>
<name>A0A857JL12_9ALTE</name>
<sequence>MEKDPLTDKERRALRLAKDGLSTEDIASKLFLSTDTVRNYLPSASRKLNAKSRIEAI</sequence>
<organism evidence="5 6">
    <name type="scientific">Paraglaciecola mesophila</name>
    <dbReference type="NCBI Taxonomy" id="197222"/>
    <lineage>
        <taxon>Bacteria</taxon>
        <taxon>Pseudomonadati</taxon>
        <taxon>Pseudomonadota</taxon>
        <taxon>Gammaproteobacteria</taxon>
        <taxon>Alteromonadales</taxon>
        <taxon>Alteromonadaceae</taxon>
        <taxon>Paraglaciecola</taxon>
    </lineage>
</organism>
<dbReference type="SMART" id="SM00421">
    <property type="entry name" value="HTH_LUXR"/>
    <property type="match status" value="1"/>
</dbReference>
<keyword evidence="1" id="KW-0805">Transcription regulation</keyword>
<dbReference type="Pfam" id="PF00196">
    <property type="entry name" value="GerE"/>
    <property type="match status" value="1"/>
</dbReference>
<evidence type="ECO:0000256" key="1">
    <source>
        <dbReference type="ARBA" id="ARBA00023015"/>
    </source>
</evidence>
<dbReference type="CDD" id="cd06170">
    <property type="entry name" value="LuxR_C_like"/>
    <property type="match status" value="1"/>
</dbReference>
<dbReference type="SUPFAM" id="SSF46894">
    <property type="entry name" value="C-terminal effector domain of the bipartite response regulators"/>
    <property type="match status" value="1"/>
</dbReference>
<evidence type="ECO:0000313" key="6">
    <source>
        <dbReference type="Proteomes" id="UP000464524"/>
    </source>
</evidence>
<dbReference type="GO" id="GO:0006355">
    <property type="term" value="P:regulation of DNA-templated transcription"/>
    <property type="evidence" value="ECO:0007669"/>
    <property type="project" value="InterPro"/>
</dbReference>
<dbReference type="GO" id="GO:0003677">
    <property type="term" value="F:DNA binding"/>
    <property type="evidence" value="ECO:0007669"/>
    <property type="project" value="UniProtKB-KW"/>
</dbReference>
<dbReference type="PROSITE" id="PS50043">
    <property type="entry name" value="HTH_LUXR_2"/>
    <property type="match status" value="1"/>
</dbReference>
<dbReference type="RefSeq" id="WP_412761894.1">
    <property type="nucleotide sequence ID" value="NZ_CP047656.1"/>
</dbReference>
<dbReference type="Gene3D" id="1.10.10.10">
    <property type="entry name" value="Winged helix-like DNA-binding domain superfamily/Winged helix DNA-binding domain"/>
    <property type="match status" value="1"/>
</dbReference>
<evidence type="ECO:0000259" key="4">
    <source>
        <dbReference type="PROSITE" id="PS50043"/>
    </source>
</evidence>
<dbReference type="AlphaFoldDB" id="A0A857JL12"/>